<gene>
    <name evidence="5" type="ORF">AB0H72_13480</name>
</gene>
<dbReference type="InterPro" id="IPR045851">
    <property type="entry name" value="AMP-bd_C_sf"/>
</dbReference>
<proteinExistence type="inferred from homology"/>
<dbReference type="PANTHER" id="PTHR43201">
    <property type="entry name" value="ACYL-COA SYNTHETASE"/>
    <property type="match status" value="1"/>
</dbReference>
<comment type="caution">
    <text evidence="5">The sequence shown here is derived from an EMBL/GenBank/DDBJ whole genome shotgun (WGS) entry which is preliminary data.</text>
</comment>
<reference evidence="5 6" key="1">
    <citation type="submission" date="2024-06" db="EMBL/GenBank/DDBJ databases">
        <title>The Natural Products Discovery Center: Release of the First 8490 Sequenced Strains for Exploring Actinobacteria Biosynthetic Diversity.</title>
        <authorList>
            <person name="Kalkreuter E."/>
            <person name="Kautsar S.A."/>
            <person name="Yang D."/>
            <person name="Bader C.D."/>
            <person name="Teijaro C.N."/>
            <person name="Fluegel L."/>
            <person name="Davis C.M."/>
            <person name="Simpson J.R."/>
            <person name="Lauterbach L."/>
            <person name="Steele A.D."/>
            <person name="Gui C."/>
            <person name="Meng S."/>
            <person name="Li G."/>
            <person name="Viehrig K."/>
            <person name="Ye F."/>
            <person name="Su P."/>
            <person name="Kiefer A.F."/>
            <person name="Nichols A."/>
            <person name="Cepeda A.J."/>
            <person name="Yan W."/>
            <person name="Fan B."/>
            <person name="Jiang Y."/>
            <person name="Adhikari A."/>
            <person name="Zheng C.-J."/>
            <person name="Schuster L."/>
            <person name="Cowan T.M."/>
            <person name="Smanski M.J."/>
            <person name="Chevrette M.G."/>
            <person name="De Carvalho L.P.S."/>
            <person name="Shen B."/>
        </authorList>
    </citation>
    <scope>NUCLEOTIDE SEQUENCE [LARGE SCALE GENOMIC DNA]</scope>
    <source>
        <strain evidence="5 6">NPDC050671</strain>
    </source>
</reference>
<dbReference type="InterPro" id="IPR025110">
    <property type="entry name" value="AMP-bd_C"/>
</dbReference>
<evidence type="ECO:0000259" key="4">
    <source>
        <dbReference type="Pfam" id="PF13193"/>
    </source>
</evidence>
<dbReference type="InterPro" id="IPR020845">
    <property type="entry name" value="AMP-binding_CS"/>
</dbReference>
<dbReference type="Gene3D" id="3.30.300.30">
    <property type="match status" value="1"/>
</dbReference>
<evidence type="ECO:0000313" key="6">
    <source>
        <dbReference type="Proteomes" id="UP001551658"/>
    </source>
</evidence>
<evidence type="ECO:0000256" key="2">
    <source>
        <dbReference type="ARBA" id="ARBA00022598"/>
    </source>
</evidence>
<dbReference type="EMBL" id="JBFAIH010000006">
    <property type="protein sequence ID" value="MEV0363708.1"/>
    <property type="molecule type" value="Genomic_DNA"/>
</dbReference>
<accession>A0ABV3F7M8</accession>
<evidence type="ECO:0000256" key="1">
    <source>
        <dbReference type="ARBA" id="ARBA00006432"/>
    </source>
</evidence>
<dbReference type="Gene3D" id="3.40.50.12780">
    <property type="entry name" value="N-terminal domain of ligase-like"/>
    <property type="match status" value="1"/>
</dbReference>
<keyword evidence="2" id="KW-0436">Ligase</keyword>
<dbReference type="PANTHER" id="PTHR43201:SF5">
    <property type="entry name" value="MEDIUM-CHAIN ACYL-COA LIGASE ACSF2, MITOCHONDRIAL"/>
    <property type="match status" value="1"/>
</dbReference>
<name>A0ABV3F7M8_9NOCA</name>
<protein>
    <submittedName>
        <fullName evidence="5">Class I adenylate-forming enzyme family protein</fullName>
    </submittedName>
</protein>
<evidence type="ECO:0000259" key="3">
    <source>
        <dbReference type="Pfam" id="PF00501"/>
    </source>
</evidence>
<feature type="domain" description="AMP-binding enzyme C-terminal" evidence="4">
    <location>
        <begin position="404"/>
        <end position="477"/>
    </location>
</feature>
<sequence length="489" mass="51941">MIYDNMLAMAAQVPITSGLRQGEEFTPYAAVVDRIGRLAVGFMECGIERGDPVALLLPNSPDLFITSHALYAIGAIAMPLAETATRSELAALARKTGPKAVVSTPGLAVAAETLIADAAPGIPLYPANALPEGRATAPLPDLPGDTTALYLFSSGSTGLPKVVPHTHAELLADGERARTAWDIQPDDIVLNILPGNFSMGFLMGTAYAVAGGATTLYWSDRMPLALSRRKLLDTMVRERVTFMGAVPAMYEIITGQAGSFDLGLRMAVSGGAAPKRPVFEAVRERLGVPLRQSYGSTEASMVAHNDSADPDSSWASVGKPAGDARVRIVPFDTEFGPSVGEMEIRSSSLMRGYLNDDVANAEAFDEGWFRTGDLASLDDEGRIFIRGRSKLLIEVSGYKVDPIEVEETLMTLPAVAEAAVAGLPDGRNGNRLIAFVVKAADVSAEELIRYAQKRLSVQKVPTEVAFIDALPRSSAGKVLRGRLRGLQAG</sequence>
<dbReference type="Pfam" id="PF13193">
    <property type="entry name" value="AMP-binding_C"/>
    <property type="match status" value="1"/>
</dbReference>
<dbReference type="PROSITE" id="PS00455">
    <property type="entry name" value="AMP_BINDING"/>
    <property type="match status" value="1"/>
</dbReference>
<dbReference type="InterPro" id="IPR000873">
    <property type="entry name" value="AMP-dep_synth/lig_dom"/>
</dbReference>
<evidence type="ECO:0000313" key="5">
    <source>
        <dbReference type="EMBL" id="MEV0363708.1"/>
    </source>
</evidence>
<dbReference type="InterPro" id="IPR042099">
    <property type="entry name" value="ANL_N_sf"/>
</dbReference>
<comment type="similarity">
    <text evidence="1">Belongs to the ATP-dependent AMP-binding enzyme family.</text>
</comment>
<dbReference type="RefSeq" id="WP_357978181.1">
    <property type="nucleotide sequence ID" value="NZ_JBFAIH010000006.1"/>
</dbReference>
<organism evidence="5 6">
    <name type="scientific">Nocardia fusca</name>
    <dbReference type="NCBI Taxonomy" id="941183"/>
    <lineage>
        <taxon>Bacteria</taxon>
        <taxon>Bacillati</taxon>
        <taxon>Actinomycetota</taxon>
        <taxon>Actinomycetes</taxon>
        <taxon>Mycobacteriales</taxon>
        <taxon>Nocardiaceae</taxon>
        <taxon>Nocardia</taxon>
    </lineage>
</organism>
<keyword evidence="6" id="KW-1185">Reference proteome</keyword>
<dbReference type="Proteomes" id="UP001551658">
    <property type="component" value="Unassembled WGS sequence"/>
</dbReference>
<feature type="domain" description="AMP-dependent synthetase/ligase" evidence="3">
    <location>
        <begin position="28"/>
        <end position="354"/>
    </location>
</feature>
<dbReference type="SUPFAM" id="SSF56801">
    <property type="entry name" value="Acetyl-CoA synthetase-like"/>
    <property type="match status" value="1"/>
</dbReference>
<dbReference type="Pfam" id="PF00501">
    <property type="entry name" value="AMP-binding"/>
    <property type="match status" value="1"/>
</dbReference>